<keyword evidence="1" id="KW-1133">Transmembrane helix</keyword>
<name>A0A8S1HWZ4_9PELO</name>
<protein>
    <submittedName>
        <fullName evidence="2">Uncharacterized protein</fullName>
    </submittedName>
</protein>
<dbReference type="OrthoDB" id="1470350at2759"/>
<proteinExistence type="predicted"/>
<sequence length="144" mass="16813">MLQLIAYFVLNVIGFLFFLSVWRILPKPKPLDYTTIPGLKLDVAEAEEIPPMVVGPGEEVDYEFRGHWDKIKKFPSLRLFLEYLELKFGPLNSFYWSNRFVVSVCNLELVQELRKHEKHLLAISPLAFCQLFACRSRNMYCGPL</sequence>
<gene>
    <name evidence="2" type="ORF">CAUJ_LOCUS13479</name>
</gene>
<evidence type="ECO:0000313" key="3">
    <source>
        <dbReference type="Proteomes" id="UP000835052"/>
    </source>
</evidence>
<dbReference type="Proteomes" id="UP000835052">
    <property type="component" value="Unassembled WGS sequence"/>
</dbReference>
<organism evidence="2 3">
    <name type="scientific">Caenorhabditis auriculariae</name>
    <dbReference type="NCBI Taxonomy" id="2777116"/>
    <lineage>
        <taxon>Eukaryota</taxon>
        <taxon>Metazoa</taxon>
        <taxon>Ecdysozoa</taxon>
        <taxon>Nematoda</taxon>
        <taxon>Chromadorea</taxon>
        <taxon>Rhabditida</taxon>
        <taxon>Rhabditina</taxon>
        <taxon>Rhabditomorpha</taxon>
        <taxon>Rhabditoidea</taxon>
        <taxon>Rhabditidae</taxon>
        <taxon>Peloderinae</taxon>
        <taxon>Caenorhabditis</taxon>
    </lineage>
</organism>
<keyword evidence="1" id="KW-0472">Membrane</keyword>
<reference evidence="2" key="1">
    <citation type="submission" date="2020-10" db="EMBL/GenBank/DDBJ databases">
        <authorList>
            <person name="Kikuchi T."/>
        </authorList>
    </citation>
    <scope>NUCLEOTIDE SEQUENCE</scope>
    <source>
        <strain evidence="2">NKZ352</strain>
    </source>
</reference>
<accession>A0A8S1HWZ4</accession>
<dbReference type="AlphaFoldDB" id="A0A8S1HWZ4"/>
<evidence type="ECO:0000256" key="1">
    <source>
        <dbReference type="SAM" id="Phobius"/>
    </source>
</evidence>
<feature type="transmembrane region" description="Helical" evidence="1">
    <location>
        <begin position="6"/>
        <end position="25"/>
    </location>
</feature>
<keyword evidence="1" id="KW-0812">Transmembrane</keyword>
<evidence type="ECO:0000313" key="2">
    <source>
        <dbReference type="EMBL" id="CAD6197570.1"/>
    </source>
</evidence>
<comment type="caution">
    <text evidence="2">The sequence shown here is derived from an EMBL/GenBank/DDBJ whole genome shotgun (WGS) entry which is preliminary data.</text>
</comment>
<keyword evidence="3" id="KW-1185">Reference proteome</keyword>
<dbReference type="EMBL" id="CAJGYM010000098">
    <property type="protein sequence ID" value="CAD6197570.1"/>
    <property type="molecule type" value="Genomic_DNA"/>
</dbReference>